<feature type="binding site" evidence="8">
    <location>
        <begin position="216"/>
        <end position="221"/>
    </location>
    <ligand>
        <name>ATP</name>
        <dbReference type="ChEBI" id="CHEBI:30616"/>
    </ligand>
</feature>
<keyword evidence="7 8" id="KW-0030">Aminoacyl-tRNA synthetase</keyword>
<dbReference type="InterPro" id="IPR045864">
    <property type="entry name" value="aa-tRNA-synth_II/BPL/LPL"/>
</dbReference>
<keyword evidence="4 8" id="KW-0547">Nucleotide-binding</keyword>
<dbReference type="InterPro" id="IPR022961">
    <property type="entry name" value="Gly_tRNA_ligase_bac"/>
</dbReference>
<evidence type="ECO:0000313" key="10">
    <source>
        <dbReference type="EMBL" id="TYP69727.1"/>
    </source>
</evidence>
<comment type="caution">
    <text evidence="10">The sequence shown here is derived from an EMBL/GenBank/DDBJ whole genome shotgun (WGS) entry which is preliminary data.</text>
</comment>
<dbReference type="InterPro" id="IPR027031">
    <property type="entry name" value="Gly-tRNA_synthase/POLG2"/>
</dbReference>
<feature type="binding site" evidence="8">
    <location>
        <begin position="221"/>
        <end position="225"/>
    </location>
    <ligand>
        <name>substrate</name>
    </ligand>
</feature>
<dbReference type="GO" id="GO:0004820">
    <property type="term" value="F:glycine-tRNA ligase activity"/>
    <property type="evidence" value="ECO:0007669"/>
    <property type="project" value="UniProtKB-UniRule"/>
</dbReference>
<dbReference type="GO" id="GO:0015966">
    <property type="term" value="P:diadenosine tetraphosphate biosynthetic process"/>
    <property type="evidence" value="ECO:0007669"/>
    <property type="project" value="UniProtKB-ARBA"/>
</dbReference>
<evidence type="ECO:0000256" key="7">
    <source>
        <dbReference type="ARBA" id="ARBA00023146"/>
    </source>
</evidence>
<dbReference type="InterPro" id="IPR006195">
    <property type="entry name" value="aa-tRNA-synth_II"/>
</dbReference>
<dbReference type="GO" id="GO:0004081">
    <property type="term" value="F:bis(5'-nucleosyl)-tetraphosphatase (asymmetrical) activity"/>
    <property type="evidence" value="ECO:0007669"/>
    <property type="project" value="UniProtKB-ARBA"/>
</dbReference>
<dbReference type="Pfam" id="PF03129">
    <property type="entry name" value="HGTP_anticodon"/>
    <property type="match status" value="1"/>
</dbReference>
<dbReference type="GO" id="GO:0140096">
    <property type="term" value="F:catalytic activity, acting on a protein"/>
    <property type="evidence" value="ECO:0007669"/>
    <property type="project" value="UniProtKB-ARBA"/>
</dbReference>
<keyword evidence="6 8" id="KW-0648">Protein biosynthesis</keyword>
<dbReference type="FunFam" id="3.40.50.800:FF:000002">
    <property type="entry name" value="Glycine--tRNA ligase"/>
    <property type="match status" value="1"/>
</dbReference>
<keyword evidence="2 8" id="KW-0963">Cytoplasm</keyword>
<dbReference type="GO" id="GO:0005829">
    <property type="term" value="C:cytosol"/>
    <property type="evidence" value="ECO:0007669"/>
    <property type="project" value="UniProtKB-ARBA"/>
</dbReference>
<feature type="binding site" evidence="8">
    <location>
        <position position="100"/>
    </location>
    <ligand>
        <name>substrate</name>
    </ligand>
</feature>
<comment type="catalytic activity">
    <reaction evidence="8">
        <text>tRNA(Gly) + glycine + ATP = glycyl-tRNA(Gly) + AMP + diphosphate</text>
        <dbReference type="Rhea" id="RHEA:16013"/>
        <dbReference type="Rhea" id="RHEA-COMP:9664"/>
        <dbReference type="Rhea" id="RHEA-COMP:9683"/>
        <dbReference type="ChEBI" id="CHEBI:30616"/>
        <dbReference type="ChEBI" id="CHEBI:33019"/>
        <dbReference type="ChEBI" id="CHEBI:57305"/>
        <dbReference type="ChEBI" id="CHEBI:78442"/>
        <dbReference type="ChEBI" id="CHEBI:78522"/>
        <dbReference type="ChEBI" id="CHEBI:456215"/>
        <dbReference type="EC" id="6.1.1.14"/>
    </reaction>
</comment>
<dbReference type="PANTHER" id="PTHR10745">
    <property type="entry name" value="GLYCYL-TRNA SYNTHETASE/DNA POLYMERASE SUBUNIT GAMMA-2"/>
    <property type="match status" value="1"/>
</dbReference>
<dbReference type="PROSITE" id="PS50862">
    <property type="entry name" value="AA_TRNA_LIGASE_II"/>
    <property type="match status" value="1"/>
</dbReference>
<feature type="binding site" evidence="8">
    <location>
        <position position="174"/>
    </location>
    <ligand>
        <name>substrate</name>
    </ligand>
</feature>
<keyword evidence="11" id="KW-1185">Reference proteome</keyword>
<dbReference type="InterPro" id="IPR036621">
    <property type="entry name" value="Anticodon-bd_dom_sf"/>
</dbReference>
<dbReference type="RefSeq" id="WP_148932731.1">
    <property type="nucleotide sequence ID" value="NZ_VNHS01000013.1"/>
</dbReference>
<organism evidence="10 11">
    <name type="scientific">Paenibacillus methanolicus</name>
    <dbReference type="NCBI Taxonomy" id="582686"/>
    <lineage>
        <taxon>Bacteria</taxon>
        <taxon>Bacillati</taxon>
        <taxon>Bacillota</taxon>
        <taxon>Bacilli</taxon>
        <taxon>Bacillales</taxon>
        <taxon>Paenibacillaceae</taxon>
        <taxon>Paenibacillus</taxon>
    </lineage>
</organism>
<accession>A0A5S5BRV4</accession>
<dbReference type="Gene3D" id="3.40.50.800">
    <property type="entry name" value="Anticodon-binding domain"/>
    <property type="match status" value="1"/>
</dbReference>
<dbReference type="GO" id="GO:1990742">
    <property type="term" value="C:microvesicle"/>
    <property type="evidence" value="ECO:0007669"/>
    <property type="project" value="UniProtKB-ARBA"/>
</dbReference>
<evidence type="ECO:0000256" key="3">
    <source>
        <dbReference type="ARBA" id="ARBA00022598"/>
    </source>
</evidence>
<dbReference type="PANTHER" id="PTHR10745:SF8">
    <property type="entry name" value="DNA POLYMERASE SUBUNIT GAMMA-2, MITOCHONDRIAL"/>
    <property type="match status" value="1"/>
</dbReference>
<sequence length="462" mass="53077">MSNNKTMEQIVALAKHRGFVFPGSEIYGGLANTWDYGPLGVELKNNIKRAWWKKFIQQSPYNVGLDAAILMNPQAWVASGHVGNFNDPMIDCKSCKARHRADKLIENALGEKDIEIVVDGMSFDQMKALIDEHAIVCPDCGSRDYTDIRQFNLMFKTFQGVTESSSNTVYLRPETAQGIFVNFKNAQRTMRKKMPLGIGQIGKSFRNEITPGNFTFRTREFEQMELEFFCKPGEDLQWFEYWRNFCRDWLLSLGMNEASIRLRDHAEDELSHYSNATTDIEYRFPFGWGELWGIADRTDYDLKQHMAHSGEDFHYIDQESNERYVPYCIEPSLGADRVTLAFLVDAYEEQQLEGEDSRVVLRFHPALAPIKAAVFPLSKKLAEGAQRIFADLAEDFMVDYDAAGSIGKRYRRHDEIGTPFCITYDFESETDGCVTIRDRDTMEQTRLPIAGLKAYLAERVKF</sequence>
<dbReference type="InterPro" id="IPR002315">
    <property type="entry name" value="tRNA-synt_gly"/>
</dbReference>
<keyword evidence="3 8" id="KW-0436">Ligase</keyword>
<dbReference type="OrthoDB" id="9760853at2"/>
<dbReference type="Pfam" id="PF00587">
    <property type="entry name" value="tRNA-synt_2b"/>
    <property type="match status" value="1"/>
</dbReference>
<name>A0A5S5BRV4_9BACL</name>
<proteinExistence type="inferred from homology"/>
<evidence type="ECO:0000256" key="8">
    <source>
        <dbReference type="HAMAP-Rule" id="MF_00253"/>
    </source>
</evidence>
<dbReference type="CDD" id="cd00774">
    <property type="entry name" value="GlyRS-like_core"/>
    <property type="match status" value="1"/>
</dbReference>
<feature type="binding site" evidence="8">
    <location>
        <begin position="334"/>
        <end position="337"/>
    </location>
    <ligand>
        <name>ATP</name>
        <dbReference type="ChEBI" id="CHEBI:30616"/>
    </ligand>
</feature>
<evidence type="ECO:0000256" key="5">
    <source>
        <dbReference type="ARBA" id="ARBA00022840"/>
    </source>
</evidence>
<dbReference type="AlphaFoldDB" id="A0A5S5BRV4"/>
<dbReference type="GO" id="GO:0006426">
    <property type="term" value="P:glycyl-tRNA aminoacylation"/>
    <property type="evidence" value="ECO:0007669"/>
    <property type="project" value="UniProtKB-UniRule"/>
</dbReference>
<dbReference type="SUPFAM" id="SSF55681">
    <property type="entry name" value="Class II aaRS and biotin synthetases"/>
    <property type="match status" value="1"/>
</dbReference>
<comment type="subunit">
    <text evidence="8">Homodimer.</text>
</comment>
<dbReference type="EMBL" id="VNHS01000013">
    <property type="protein sequence ID" value="TYP69727.1"/>
    <property type="molecule type" value="Genomic_DNA"/>
</dbReference>
<dbReference type="GO" id="GO:0016740">
    <property type="term" value="F:transferase activity"/>
    <property type="evidence" value="ECO:0007669"/>
    <property type="project" value="UniProtKB-ARBA"/>
</dbReference>
<comment type="function">
    <text evidence="8">Catalyzes the attachment of glycine to tRNA(Gly).</text>
</comment>
<dbReference type="EC" id="6.1.1.14" evidence="8"/>
<dbReference type="PRINTS" id="PR01043">
    <property type="entry name" value="TRNASYNTHGLY"/>
</dbReference>
<dbReference type="NCBIfam" id="NF003211">
    <property type="entry name" value="PRK04173.1"/>
    <property type="match status" value="1"/>
</dbReference>
<dbReference type="GO" id="GO:0070062">
    <property type="term" value="C:extracellular exosome"/>
    <property type="evidence" value="ECO:0007669"/>
    <property type="project" value="UniProtKB-ARBA"/>
</dbReference>
<gene>
    <name evidence="8" type="primary">glyQS</name>
    <name evidence="10" type="ORF">BCM02_11357</name>
</gene>
<reference evidence="10 11" key="1">
    <citation type="submission" date="2019-07" db="EMBL/GenBank/DDBJ databases">
        <title>Genomic Encyclopedia of Type Strains, Phase III (KMG-III): the genomes of soil and plant-associated and newly described type strains.</title>
        <authorList>
            <person name="Whitman W."/>
        </authorList>
    </citation>
    <scope>NUCLEOTIDE SEQUENCE [LARGE SCALE GENOMIC DNA]</scope>
    <source>
        <strain evidence="10 11">BL24</strain>
    </source>
</reference>
<feature type="domain" description="Aminoacyl-transfer RNA synthetases class-II family profile" evidence="9">
    <location>
        <begin position="154"/>
        <end position="376"/>
    </location>
</feature>
<evidence type="ECO:0000259" key="9">
    <source>
        <dbReference type="PROSITE" id="PS50862"/>
    </source>
</evidence>
<evidence type="ECO:0000256" key="2">
    <source>
        <dbReference type="ARBA" id="ARBA00022490"/>
    </source>
</evidence>
<dbReference type="Gene3D" id="3.30.930.10">
    <property type="entry name" value="Bira Bifunctional Protein, Domain 2"/>
    <property type="match status" value="1"/>
</dbReference>
<keyword evidence="5 8" id="KW-0067">ATP-binding</keyword>
<feature type="binding site" evidence="8">
    <location>
        <begin position="206"/>
        <end position="208"/>
    </location>
    <ligand>
        <name>ATP</name>
        <dbReference type="ChEBI" id="CHEBI:30616"/>
    </ligand>
</feature>
<dbReference type="SUPFAM" id="SSF52954">
    <property type="entry name" value="Class II aaRS ABD-related"/>
    <property type="match status" value="1"/>
</dbReference>
<comment type="similarity">
    <text evidence="1 8">Belongs to the class-II aminoacyl-tRNA synthetase family.</text>
</comment>
<dbReference type="HAMAP" id="MF_00253_B">
    <property type="entry name" value="Gly_tRNA_synth_B"/>
    <property type="match status" value="1"/>
</dbReference>
<feature type="binding site" evidence="8">
    <location>
        <begin position="290"/>
        <end position="291"/>
    </location>
    <ligand>
        <name>ATP</name>
        <dbReference type="ChEBI" id="CHEBI:30616"/>
    </ligand>
</feature>
<dbReference type="InterPro" id="IPR004154">
    <property type="entry name" value="Anticodon-bd"/>
</dbReference>
<feature type="binding site" evidence="8">
    <location>
        <begin position="330"/>
        <end position="334"/>
    </location>
    <ligand>
        <name>substrate</name>
    </ligand>
</feature>
<evidence type="ECO:0000256" key="4">
    <source>
        <dbReference type="ARBA" id="ARBA00022741"/>
    </source>
</evidence>
<protein>
    <recommendedName>
        <fullName evidence="8">Glycine--tRNA ligase</fullName>
        <ecNumber evidence="8">6.1.1.14</ecNumber>
    </recommendedName>
    <alternativeName>
        <fullName evidence="8">Glycyl-tRNA synthetase</fullName>
        <shortName evidence="8">GlyRS</shortName>
    </alternativeName>
</protein>
<evidence type="ECO:0000256" key="1">
    <source>
        <dbReference type="ARBA" id="ARBA00008226"/>
    </source>
</evidence>
<dbReference type="InterPro" id="IPR033731">
    <property type="entry name" value="GlyRS-like_core"/>
</dbReference>
<dbReference type="NCBIfam" id="TIGR00389">
    <property type="entry name" value="glyS_dimeric"/>
    <property type="match status" value="1"/>
</dbReference>
<evidence type="ECO:0000256" key="6">
    <source>
        <dbReference type="ARBA" id="ARBA00022917"/>
    </source>
</evidence>
<dbReference type="GO" id="GO:0005524">
    <property type="term" value="F:ATP binding"/>
    <property type="evidence" value="ECO:0007669"/>
    <property type="project" value="UniProtKB-UniRule"/>
</dbReference>
<dbReference type="CDD" id="cd00858">
    <property type="entry name" value="GlyRS_anticodon"/>
    <property type="match status" value="1"/>
</dbReference>
<comment type="subcellular location">
    <subcellularLocation>
        <location evidence="8">Cytoplasm</location>
    </subcellularLocation>
</comment>
<dbReference type="InterPro" id="IPR002314">
    <property type="entry name" value="aa-tRNA-synt_IIb"/>
</dbReference>
<evidence type="ECO:0000313" key="11">
    <source>
        <dbReference type="Proteomes" id="UP000323257"/>
    </source>
</evidence>
<dbReference type="Proteomes" id="UP000323257">
    <property type="component" value="Unassembled WGS sequence"/>
</dbReference>